<evidence type="ECO:0000256" key="4">
    <source>
        <dbReference type="ARBA" id="ARBA00022989"/>
    </source>
</evidence>
<evidence type="ECO:0000256" key="2">
    <source>
        <dbReference type="ARBA" id="ARBA00022475"/>
    </source>
</evidence>
<feature type="transmembrane region" description="Helical" evidence="6">
    <location>
        <begin position="50"/>
        <end position="67"/>
    </location>
</feature>
<keyword evidence="2" id="KW-1003">Cell membrane</keyword>
<feature type="transmembrane region" description="Helical" evidence="6">
    <location>
        <begin position="206"/>
        <end position="228"/>
    </location>
</feature>
<name>A0A317G3A7_BUTFI</name>
<evidence type="ECO:0000313" key="8">
    <source>
        <dbReference type="Proteomes" id="UP000245488"/>
    </source>
</evidence>
<keyword evidence="8" id="KW-1185">Reference proteome</keyword>
<evidence type="ECO:0000256" key="3">
    <source>
        <dbReference type="ARBA" id="ARBA00022692"/>
    </source>
</evidence>
<sequence length="232" mass="25748">MITIDPRTKLVLIAITVLFSMIIPTGICTCVWVFLVTLLGIFLGRIKKTIRAAVIFAVLWLVSIYVLPMLKGTAHTSIWVWLGLVFKCYPCCMLAGVIVGTTQISEFMAAMAKWNVPRTVVIPIAIIFRYFPTLKEDWGHISNAMALRGISFSPVCFFKNPSVVIDALYLPVLVTASKTADELSASAITRGIENPKRRTSRLDIRFKLTDVMVLFIFSLTFIGSAIYAGGYV</sequence>
<dbReference type="Pfam" id="PF02361">
    <property type="entry name" value="CbiQ"/>
    <property type="match status" value="1"/>
</dbReference>
<comment type="caution">
    <text evidence="7">The sequence shown here is derived from an EMBL/GenBank/DDBJ whole genome shotgun (WGS) entry which is preliminary data.</text>
</comment>
<dbReference type="RefSeq" id="WP_110073628.1">
    <property type="nucleotide sequence ID" value="NZ_CM009896.1"/>
</dbReference>
<evidence type="ECO:0000313" key="7">
    <source>
        <dbReference type="EMBL" id="PWT28448.1"/>
    </source>
</evidence>
<dbReference type="PANTHER" id="PTHR34857">
    <property type="entry name" value="SLL0384 PROTEIN"/>
    <property type="match status" value="1"/>
</dbReference>
<dbReference type="InterPro" id="IPR003339">
    <property type="entry name" value="ABC/ECF_trnsptr_transmembrane"/>
</dbReference>
<keyword evidence="3 6" id="KW-0812">Transmembrane</keyword>
<comment type="subcellular location">
    <subcellularLocation>
        <location evidence="1">Membrane</location>
        <topology evidence="1">Multi-pass membrane protein</topology>
    </subcellularLocation>
</comment>
<protein>
    <submittedName>
        <fullName evidence="7">Cobalt transporter</fullName>
    </submittedName>
</protein>
<dbReference type="CDD" id="cd16914">
    <property type="entry name" value="EcfT"/>
    <property type="match status" value="1"/>
</dbReference>
<keyword evidence="4 6" id="KW-1133">Transmembrane helix</keyword>
<dbReference type="GO" id="GO:0005886">
    <property type="term" value="C:plasma membrane"/>
    <property type="evidence" value="ECO:0007669"/>
    <property type="project" value="UniProtKB-ARBA"/>
</dbReference>
<accession>A0A317G3A7</accession>
<evidence type="ECO:0000256" key="1">
    <source>
        <dbReference type="ARBA" id="ARBA00004141"/>
    </source>
</evidence>
<dbReference type="PANTHER" id="PTHR34857:SF2">
    <property type="entry name" value="SLL0384 PROTEIN"/>
    <property type="match status" value="1"/>
</dbReference>
<dbReference type="AlphaFoldDB" id="A0A317G3A7"/>
<evidence type="ECO:0000256" key="5">
    <source>
        <dbReference type="ARBA" id="ARBA00023136"/>
    </source>
</evidence>
<gene>
    <name evidence="7" type="ORF">CPT75_15675</name>
</gene>
<proteinExistence type="predicted"/>
<dbReference type="EMBL" id="NXNG01000001">
    <property type="protein sequence ID" value="PWT28448.1"/>
    <property type="molecule type" value="Genomic_DNA"/>
</dbReference>
<dbReference type="InterPro" id="IPR051611">
    <property type="entry name" value="ECF_transporter_component"/>
</dbReference>
<feature type="transmembrane region" description="Helical" evidence="6">
    <location>
        <begin position="12"/>
        <end position="43"/>
    </location>
</feature>
<reference evidence="7 8" key="1">
    <citation type="submission" date="2017-09" db="EMBL/GenBank/DDBJ databases">
        <title>High-quality draft genome sequence of Butyrivibrio fibrisolvens INBov1, isolated from cow rumen.</title>
        <authorList>
            <person name="Rodriguez Hernaez J."/>
            <person name="Rivarola M."/>
            <person name="Paniego N."/>
            <person name="Cravero S."/>
            <person name="Ceron Cucchi M."/>
            <person name="Martinez M.C."/>
        </authorList>
    </citation>
    <scope>NUCLEOTIDE SEQUENCE [LARGE SCALE GENOMIC DNA]</scope>
    <source>
        <strain evidence="7 8">INBov1</strain>
    </source>
</reference>
<dbReference type="Proteomes" id="UP000245488">
    <property type="component" value="Chromosome"/>
</dbReference>
<organism evidence="7 8">
    <name type="scientific">Butyrivibrio fibrisolvens</name>
    <dbReference type="NCBI Taxonomy" id="831"/>
    <lineage>
        <taxon>Bacteria</taxon>
        <taxon>Bacillati</taxon>
        <taxon>Bacillota</taxon>
        <taxon>Clostridia</taxon>
        <taxon>Lachnospirales</taxon>
        <taxon>Lachnospiraceae</taxon>
        <taxon>Butyrivibrio</taxon>
    </lineage>
</organism>
<keyword evidence="5 6" id="KW-0472">Membrane</keyword>
<feature type="transmembrane region" description="Helical" evidence="6">
    <location>
        <begin position="79"/>
        <end position="101"/>
    </location>
</feature>
<evidence type="ECO:0000256" key="6">
    <source>
        <dbReference type="SAM" id="Phobius"/>
    </source>
</evidence>